<accession>A0A0M8ZRD7</accession>
<sequence>MFVLYIVFVVKIVQYTFVFTANTTIYATHCILREAKRGNSHGTIREDGDFFWIWGTPRFGILNVPKCETFGISDHAQNVDEFVMMLLKYPLEQSNVAVSEVTKDLNPSGLNLIAIFSLQNLQRQSNPNPTYYPSSQISRAAICRRGGLVYGNFLNSGFLTSLRCQEGTTKVTEVSKLKIFKYLLNKYSEVFSTRKGNKKQSRLLTLTSSVSVVFLHLHTIQLDTGILVILGSGNEIQIVRLYSPAELLPDVRPVVGVGEPVGGLGGGDLGLSVLLPGVTVSKAEPCDGAGKVYADGLCGREIWKGSLIED</sequence>
<keyword evidence="2" id="KW-1185">Reference proteome</keyword>
<dbReference type="AlphaFoldDB" id="A0A0M8ZRD7"/>
<proteinExistence type="predicted"/>
<organism evidence="1 2">
    <name type="scientific">Melipona quadrifasciata</name>
    <dbReference type="NCBI Taxonomy" id="166423"/>
    <lineage>
        <taxon>Eukaryota</taxon>
        <taxon>Metazoa</taxon>
        <taxon>Ecdysozoa</taxon>
        <taxon>Arthropoda</taxon>
        <taxon>Hexapoda</taxon>
        <taxon>Insecta</taxon>
        <taxon>Pterygota</taxon>
        <taxon>Neoptera</taxon>
        <taxon>Endopterygota</taxon>
        <taxon>Hymenoptera</taxon>
        <taxon>Apocrita</taxon>
        <taxon>Aculeata</taxon>
        <taxon>Apoidea</taxon>
        <taxon>Anthophila</taxon>
        <taxon>Apidae</taxon>
        <taxon>Melipona</taxon>
    </lineage>
</organism>
<dbReference type="Proteomes" id="UP000053105">
    <property type="component" value="Unassembled WGS sequence"/>
</dbReference>
<evidence type="ECO:0000313" key="2">
    <source>
        <dbReference type="Proteomes" id="UP000053105"/>
    </source>
</evidence>
<gene>
    <name evidence="1" type="ORF">WN51_05119</name>
</gene>
<evidence type="ECO:0000313" key="1">
    <source>
        <dbReference type="EMBL" id="KOX69565.1"/>
    </source>
</evidence>
<protein>
    <submittedName>
        <fullName evidence="1">Uncharacterized protein</fullName>
    </submittedName>
</protein>
<dbReference type="EMBL" id="KQ435885">
    <property type="protein sequence ID" value="KOX69565.1"/>
    <property type="molecule type" value="Genomic_DNA"/>
</dbReference>
<name>A0A0M8ZRD7_9HYME</name>
<reference evidence="1 2" key="1">
    <citation type="submission" date="2015-07" db="EMBL/GenBank/DDBJ databases">
        <title>The genome of Melipona quadrifasciata.</title>
        <authorList>
            <person name="Pan H."/>
            <person name="Kapheim K."/>
        </authorList>
    </citation>
    <scope>NUCLEOTIDE SEQUENCE [LARGE SCALE GENOMIC DNA]</scope>
    <source>
        <strain evidence="1">0111107301</strain>
        <tissue evidence="1">Whole body</tissue>
    </source>
</reference>